<evidence type="ECO:0000256" key="4">
    <source>
        <dbReference type="ARBA" id="ARBA00022741"/>
    </source>
</evidence>
<dbReference type="UniPathway" id="UPA00253">
    <property type="reaction ID" value="UER00334"/>
</dbReference>
<keyword evidence="6 7" id="KW-0520">NAD</keyword>
<dbReference type="PANTHER" id="PTHR23090:SF9">
    <property type="entry name" value="GLUTAMINE-DEPENDENT NAD(+) SYNTHETASE"/>
    <property type="match status" value="1"/>
</dbReference>
<evidence type="ECO:0000256" key="3">
    <source>
        <dbReference type="ARBA" id="ARBA00022598"/>
    </source>
</evidence>
<name>A0A1T4MK96_9FIRM</name>
<evidence type="ECO:0000256" key="5">
    <source>
        <dbReference type="ARBA" id="ARBA00022840"/>
    </source>
</evidence>
<evidence type="ECO:0000256" key="6">
    <source>
        <dbReference type="ARBA" id="ARBA00023027"/>
    </source>
</evidence>
<dbReference type="NCBIfam" id="TIGR00552">
    <property type="entry name" value="nadE"/>
    <property type="match status" value="1"/>
</dbReference>
<feature type="binding site" evidence="7">
    <location>
        <position position="450"/>
    </location>
    <ligand>
        <name>deamido-NAD(+)</name>
        <dbReference type="ChEBI" id="CHEBI:58437"/>
        <note>ligand shared between two neighboring subunits</note>
    </ligand>
</feature>
<dbReference type="InterPro" id="IPR003694">
    <property type="entry name" value="NAD_synthase"/>
</dbReference>
<feature type="domain" description="CN hydrolase" evidence="10">
    <location>
        <begin position="7"/>
        <end position="273"/>
    </location>
</feature>
<dbReference type="NCBIfam" id="NF002730">
    <property type="entry name" value="PRK02628.1"/>
    <property type="match status" value="1"/>
</dbReference>
<dbReference type="InterPro" id="IPR014729">
    <property type="entry name" value="Rossmann-like_a/b/a_fold"/>
</dbReference>
<dbReference type="OrthoDB" id="9803818at2"/>
<dbReference type="HAMAP" id="MF_02090">
    <property type="entry name" value="NadE_glutamine_dep"/>
    <property type="match status" value="1"/>
</dbReference>
<evidence type="ECO:0000256" key="2">
    <source>
        <dbReference type="ARBA" id="ARBA00007145"/>
    </source>
</evidence>
<dbReference type="GO" id="GO:0004359">
    <property type="term" value="F:glutaminase activity"/>
    <property type="evidence" value="ECO:0007669"/>
    <property type="project" value="InterPro"/>
</dbReference>
<comment type="similarity">
    <text evidence="2 7 8">In the C-terminal section; belongs to the NAD synthetase family.</text>
</comment>
<evidence type="ECO:0000256" key="9">
    <source>
        <dbReference type="RuleBase" id="RU003811"/>
    </source>
</evidence>
<dbReference type="Pfam" id="PF00795">
    <property type="entry name" value="CN_hydrolase"/>
    <property type="match status" value="1"/>
</dbReference>
<dbReference type="AlphaFoldDB" id="A0A1T4MK96"/>
<dbReference type="GO" id="GO:0003952">
    <property type="term" value="F:NAD+ synthase (glutamine-hydrolyzing) activity"/>
    <property type="evidence" value="ECO:0007669"/>
    <property type="project" value="UniProtKB-UniRule"/>
</dbReference>
<keyword evidence="3 7" id="KW-0436">Ligase</keyword>
<evidence type="ECO:0000256" key="1">
    <source>
        <dbReference type="ARBA" id="ARBA00005188"/>
    </source>
</evidence>
<evidence type="ECO:0000259" key="10">
    <source>
        <dbReference type="PROSITE" id="PS50263"/>
    </source>
</evidence>
<dbReference type="GO" id="GO:0005524">
    <property type="term" value="F:ATP binding"/>
    <property type="evidence" value="ECO:0007669"/>
    <property type="project" value="UniProtKB-UniRule"/>
</dbReference>
<comment type="caution">
    <text evidence="7">Lacks conserved residue(s) required for the propagation of feature annotation.</text>
</comment>
<feature type="binding site" evidence="7">
    <location>
        <position position="479"/>
    </location>
    <ligand>
        <name>deamido-NAD(+)</name>
        <dbReference type="ChEBI" id="CHEBI:58437"/>
        <note>ligand shared between two neighboring subunits</note>
    </ligand>
</feature>
<dbReference type="EMBL" id="FUXM01000004">
    <property type="protein sequence ID" value="SJZ67266.1"/>
    <property type="molecule type" value="Genomic_DNA"/>
</dbReference>
<dbReference type="InterPro" id="IPR003010">
    <property type="entry name" value="C-N_Hydrolase"/>
</dbReference>
<evidence type="ECO:0000313" key="12">
    <source>
        <dbReference type="Proteomes" id="UP000189933"/>
    </source>
</evidence>
<dbReference type="Gene3D" id="3.60.110.10">
    <property type="entry name" value="Carbon-nitrogen hydrolase"/>
    <property type="match status" value="1"/>
</dbReference>
<dbReference type="PIRSF" id="PIRSF006630">
    <property type="entry name" value="NADS_GAT"/>
    <property type="match status" value="1"/>
</dbReference>
<protein>
    <recommendedName>
        <fullName evidence="7 8">Glutamine-dependent NAD(+) synthetase</fullName>
        <ecNumber evidence="7 8">6.3.5.1</ecNumber>
    </recommendedName>
    <alternativeName>
        <fullName evidence="7 8">NAD(+) synthase [glutamine-hydrolyzing]</fullName>
    </alternativeName>
</protein>
<dbReference type="CDD" id="cd07570">
    <property type="entry name" value="GAT_Gln-NAD-synth"/>
    <property type="match status" value="1"/>
</dbReference>
<gene>
    <name evidence="7" type="primary">nadE</name>
    <name evidence="11" type="ORF">SAMN02745885_00623</name>
</gene>
<feature type="binding site" evidence="7">
    <location>
        <position position="474"/>
    </location>
    <ligand>
        <name>ATP</name>
        <dbReference type="ChEBI" id="CHEBI:30616"/>
    </ligand>
</feature>
<comment type="function">
    <text evidence="7">Catalyzes the ATP-dependent amidation of deamido-NAD to form NAD. Uses L-glutamine as a nitrogen source.</text>
</comment>
<evidence type="ECO:0000256" key="8">
    <source>
        <dbReference type="PIRNR" id="PIRNR006630"/>
    </source>
</evidence>
<comment type="catalytic activity">
    <reaction evidence="7 8">
        <text>deamido-NAD(+) + L-glutamine + ATP + H2O = L-glutamate + AMP + diphosphate + NAD(+) + H(+)</text>
        <dbReference type="Rhea" id="RHEA:24384"/>
        <dbReference type="ChEBI" id="CHEBI:15377"/>
        <dbReference type="ChEBI" id="CHEBI:15378"/>
        <dbReference type="ChEBI" id="CHEBI:29985"/>
        <dbReference type="ChEBI" id="CHEBI:30616"/>
        <dbReference type="ChEBI" id="CHEBI:33019"/>
        <dbReference type="ChEBI" id="CHEBI:57540"/>
        <dbReference type="ChEBI" id="CHEBI:58359"/>
        <dbReference type="ChEBI" id="CHEBI:58437"/>
        <dbReference type="ChEBI" id="CHEBI:456215"/>
        <dbReference type="EC" id="6.3.5.1"/>
    </reaction>
</comment>
<dbReference type="PANTHER" id="PTHR23090">
    <property type="entry name" value="NH 3 /GLUTAMINE-DEPENDENT NAD + SYNTHETASE"/>
    <property type="match status" value="1"/>
</dbReference>
<dbReference type="InterPro" id="IPR014445">
    <property type="entry name" value="Gln-dep_NAD_synthase"/>
</dbReference>
<dbReference type="Proteomes" id="UP000189933">
    <property type="component" value="Unassembled WGS sequence"/>
</dbReference>
<feature type="active site" description="Nucleophile; for glutaminase activity" evidence="7">
    <location>
        <position position="173"/>
    </location>
</feature>
<dbReference type="EC" id="6.3.5.1" evidence="7 8"/>
<evidence type="ECO:0000256" key="7">
    <source>
        <dbReference type="HAMAP-Rule" id="MF_02090"/>
    </source>
</evidence>
<dbReference type="InterPro" id="IPR036526">
    <property type="entry name" value="C-N_Hydrolase_sf"/>
</dbReference>
<dbReference type="Gene3D" id="3.40.50.620">
    <property type="entry name" value="HUPs"/>
    <property type="match status" value="1"/>
</dbReference>
<comment type="pathway">
    <text evidence="1 7 8">Cofactor biosynthesis; NAD(+) biosynthesis; NAD(+) from deamido-NAD(+) (L-Gln route): step 1/1.</text>
</comment>
<keyword evidence="12" id="KW-1185">Reference proteome</keyword>
<dbReference type="Pfam" id="PF02540">
    <property type="entry name" value="NAD_synthase"/>
    <property type="match status" value="1"/>
</dbReference>
<feature type="binding site" evidence="7">
    <location>
        <begin position="484"/>
        <end position="487"/>
    </location>
    <ligand>
        <name>deamido-NAD(+)</name>
        <dbReference type="ChEBI" id="CHEBI:58437"/>
        <note>ligand shared between two neighboring subunits</note>
    </ligand>
</feature>
<feature type="binding site" evidence="7">
    <location>
        <position position="612"/>
    </location>
    <ligand>
        <name>deamido-NAD(+)</name>
        <dbReference type="ChEBI" id="CHEBI:58437"/>
        <note>ligand shared between two neighboring subunits</note>
    </ligand>
</feature>
<dbReference type="GO" id="GO:0009435">
    <property type="term" value="P:NAD+ biosynthetic process"/>
    <property type="evidence" value="ECO:0007669"/>
    <property type="project" value="UniProtKB-UniRule"/>
</dbReference>
<dbReference type="InterPro" id="IPR022310">
    <property type="entry name" value="NAD/GMP_synthase"/>
</dbReference>
<dbReference type="SUPFAM" id="SSF52402">
    <property type="entry name" value="Adenine nucleotide alpha hydrolases-like"/>
    <property type="match status" value="1"/>
</dbReference>
<accession>A0A1T4MK96</accession>
<dbReference type="GO" id="GO:0005737">
    <property type="term" value="C:cytoplasm"/>
    <property type="evidence" value="ECO:0007669"/>
    <property type="project" value="InterPro"/>
</dbReference>
<organism evidence="11 12">
    <name type="scientific">Carboxydocella sporoproducens DSM 16521</name>
    <dbReference type="NCBI Taxonomy" id="1121270"/>
    <lineage>
        <taxon>Bacteria</taxon>
        <taxon>Bacillati</taxon>
        <taxon>Bacillota</taxon>
        <taxon>Clostridia</taxon>
        <taxon>Eubacteriales</taxon>
        <taxon>Clostridiales Family XVI. Incertae Sedis</taxon>
        <taxon>Carboxydocella</taxon>
    </lineage>
</organism>
<dbReference type="RefSeq" id="WP_078664761.1">
    <property type="nucleotide sequence ID" value="NZ_FUXM01000004.1"/>
</dbReference>
<feature type="binding site" evidence="7">
    <location>
        <begin position="364"/>
        <end position="371"/>
    </location>
    <ligand>
        <name>ATP</name>
        <dbReference type="ChEBI" id="CHEBI:30616"/>
    </ligand>
</feature>
<dbReference type="PROSITE" id="PS50263">
    <property type="entry name" value="CN_HYDROLASE"/>
    <property type="match status" value="1"/>
</dbReference>
<feature type="binding site" evidence="7">
    <location>
        <position position="206"/>
    </location>
    <ligand>
        <name>L-glutamine</name>
        <dbReference type="ChEBI" id="CHEBI:58359"/>
    </ligand>
</feature>
<comment type="similarity">
    <text evidence="9">Belongs to the NAD synthetase family.</text>
</comment>
<feature type="active site" description="Proton acceptor; for glutaminase activity" evidence="7">
    <location>
        <position position="47"/>
    </location>
</feature>
<dbReference type="Gene3D" id="1.10.10.1140">
    <property type="entry name" value="Glutamine-dependent NAD+ synthetase, C-terminal domain"/>
    <property type="match status" value="1"/>
</dbReference>
<feature type="active site" description="For glutaminase activity" evidence="7">
    <location>
        <position position="116"/>
    </location>
</feature>
<keyword evidence="5 7" id="KW-0067">ATP-binding</keyword>
<feature type="binding site" evidence="7">
    <location>
        <position position="200"/>
    </location>
    <ligand>
        <name>L-glutamine</name>
        <dbReference type="ChEBI" id="CHEBI:58359"/>
    </ligand>
</feature>
<keyword evidence="4 7" id="KW-0547">Nucleotide-binding</keyword>
<dbReference type="InterPro" id="IPR041856">
    <property type="entry name" value="NAD+_synth_C"/>
</dbReference>
<reference evidence="12" key="1">
    <citation type="submission" date="2017-02" db="EMBL/GenBank/DDBJ databases">
        <authorList>
            <person name="Varghese N."/>
            <person name="Submissions S."/>
        </authorList>
    </citation>
    <scope>NUCLEOTIDE SEQUENCE [LARGE SCALE GENOMIC DNA]</scope>
    <source>
        <strain evidence="12">DSM 16521</strain>
    </source>
</reference>
<proteinExistence type="inferred from homology"/>
<dbReference type="CDD" id="cd00553">
    <property type="entry name" value="NAD_synthase"/>
    <property type="match status" value="1"/>
</dbReference>
<evidence type="ECO:0000313" key="11">
    <source>
        <dbReference type="EMBL" id="SJZ67266.1"/>
    </source>
</evidence>
<dbReference type="GO" id="GO:0008795">
    <property type="term" value="F:NAD+ synthase activity"/>
    <property type="evidence" value="ECO:0007669"/>
    <property type="project" value="UniProtKB-UniRule"/>
</dbReference>
<dbReference type="SUPFAM" id="SSF56317">
    <property type="entry name" value="Carbon-nitrogen hydrolase"/>
    <property type="match status" value="1"/>
</dbReference>
<sequence length="651" mass="72625">MHTFGFVRVGAAVPRLKVADIDYNLQQIIQLIQAADQNNLAVLAFPELCLTGYTCGDLFLQGLLQDKARQALLALAQATRTNEVVVVVGLPLVIKHRLFNCAAVLQRGEILGIVPKIYLANQKEFYEKRWFSSGQELIRELSNVELTPGYPVPFGQLLFHSPQLGYTLGVEICEDLWAVIPPSSFLAVQGANLLINLSASNELVAKADYRRELIQQQSARCLAGYLYVSAGVHESTTDTVFGGDCLLAENGVILTSSPRFQRENLLLWSEIDVERLNLERLANKTFADSCQLVTPPVPARQVEIQYYRDYDYTSQPLRRHISPHPFIPQDSGARDRRCQEIFQIQVAGLAKRLEHTGAKTAVLGISGGLDSTLALLVTCQAFDLLGYPREQVLAVTMPGFGTTDITYTNALQLMQALAVTCKEIDIKPACLQHFQDIGHDPARHDITYENVQARERTQILMDLANQHGGLVVGTGDLSELALGWATYNGDHMSHYAVNAGVPKTLVKYLVEWVAEHAADPATAACLHRILATPISPELLPPDASGNIQQKTEDIVGPYELHDFFLYYLVRFNLPPRKIAFLADQAFTGRYAGDEIRKWLKVFYRRFFSQQFKRSCLPDGPKVGSVSLSPRADWRMPSDAQVNLWLKELENF</sequence>